<dbReference type="RefSeq" id="WP_338239982.1">
    <property type="nucleotide sequence ID" value="NZ_BQKE01000008.1"/>
</dbReference>
<proteinExistence type="predicted"/>
<gene>
    <name evidence="1" type="ORF">PEDI_54800</name>
</gene>
<name>A0AAN4W463_9BACT</name>
<keyword evidence="2" id="KW-1185">Reference proteome</keyword>
<dbReference type="AlphaFoldDB" id="A0AAN4W463"/>
<sequence length="263" mass="30891">MNTVKLIFGLFLFFCFGCVEKKTKPNVYHIVFEHQKQWVNLLETIADKSAIVTPENLRASRNYLLTSPLITQEMYLEHSPIKEKLKQTGGLNALSKAFSEREKTYDFIFSQCELDDVPRESLSKLLSLEKEILPYYEESLNYNNTKTNAFPIYQYVYDFQYKWINELQRMLQSNSPIQPKDIITATDLFQNSPSFSQEFYLNLADSIYAQELTSLLVKKDAYYSTIYQKCSGNINSENQLEELLVIETEILKYYERKLENNDL</sequence>
<evidence type="ECO:0000313" key="1">
    <source>
        <dbReference type="EMBL" id="GJM64928.1"/>
    </source>
</evidence>
<reference evidence="1 2" key="1">
    <citation type="submission" date="2021-12" db="EMBL/GenBank/DDBJ databases">
        <title>Genome sequencing of bacteria with rrn-lacking chromosome and rrn-plasmid.</title>
        <authorList>
            <person name="Anda M."/>
            <person name="Iwasaki W."/>
        </authorList>
    </citation>
    <scope>NUCLEOTIDE SEQUENCE [LARGE SCALE GENOMIC DNA]</scope>
    <source>
        <strain evidence="1 2">NBRC 15940</strain>
    </source>
</reference>
<dbReference type="EMBL" id="BQKE01000008">
    <property type="protein sequence ID" value="GJM64928.1"/>
    <property type="molecule type" value="Genomic_DNA"/>
</dbReference>
<organism evidence="1 2">
    <name type="scientific">Persicobacter diffluens</name>
    <dbReference type="NCBI Taxonomy" id="981"/>
    <lineage>
        <taxon>Bacteria</taxon>
        <taxon>Pseudomonadati</taxon>
        <taxon>Bacteroidota</taxon>
        <taxon>Cytophagia</taxon>
        <taxon>Cytophagales</taxon>
        <taxon>Persicobacteraceae</taxon>
        <taxon>Persicobacter</taxon>
    </lineage>
</organism>
<evidence type="ECO:0000313" key="2">
    <source>
        <dbReference type="Proteomes" id="UP001310022"/>
    </source>
</evidence>
<comment type="caution">
    <text evidence="1">The sequence shown here is derived from an EMBL/GenBank/DDBJ whole genome shotgun (WGS) entry which is preliminary data.</text>
</comment>
<protein>
    <submittedName>
        <fullName evidence="1">Uncharacterized protein</fullName>
    </submittedName>
</protein>
<accession>A0AAN4W463</accession>
<dbReference type="Proteomes" id="UP001310022">
    <property type="component" value="Unassembled WGS sequence"/>
</dbReference>